<feature type="transmembrane region" description="Helical" evidence="7">
    <location>
        <begin position="16"/>
        <end position="36"/>
    </location>
</feature>
<dbReference type="InterPro" id="IPR025846">
    <property type="entry name" value="TBL_N"/>
</dbReference>
<sequence length="405" mass="47260">MASTCKFVLGTWKFRYNFYSIAGLLLLGFVFAALYLTENSKSFLEEETWPNDSVPHCDLFSGKWVYDNVSYPLYKGKQCSLMEDDFACEKYGRKDLNYQKWRWQPHDCDLPRFNANALLEKLNGKKLVFVGDSLNRNQWISMVCLIESSIPPSSSKSLIRKGNFLIFQATDYNATIEFYWSPLLVESNCDDLVHHRVQTRIVKVEAIEKHGRQWTDADILVFDSFMWWLDPKLTIIRGSFGSSDAIYNEVGMMNRKYGMALNTWSDWLEFHINRTRTKLFFMSLSPYHEMGEDWGMETGQNCYGETKLVVKEGYQGTTTIGRMMQIVESAIQKLETRGLKVEFLNITQLSDYRKDAHPSIHRKFWVPPTEEQLTKPESYSDCVHWCLSGVPDIWNVILYSYILRS</sequence>
<feature type="domain" description="Trichome birefringence-like N-terminal" evidence="9">
    <location>
        <begin position="56"/>
        <end position="109"/>
    </location>
</feature>
<feature type="domain" description="Trichome birefringence-like C-terminal" evidence="8">
    <location>
        <begin position="110"/>
        <end position="400"/>
    </location>
</feature>
<accession>A0A8S0QUJ0</accession>
<evidence type="ECO:0000259" key="8">
    <source>
        <dbReference type="Pfam" id="PF13839"/>
    </source>
</evidence>
<evidence type="ECO:0000256" key="6">
    <source>
        <dbReference type="ARBA" id="ARBA00023136"/>
    </source>
</evidence>
<dbReference type="GO" id="GO:0016020">
    <property type="term" value="C:membrane"/>
    <property type="evidence" value="ECO:0007669"/>
    <property type="project" value="UniProtKB-SubCell"/>
</dbReference>
<dbReference type="GO" id="GO:0016413">
    <property type="term" value="F:O-acetyltransferase activity"/>
    <property type="evidence" value="ECO:0007669"/>
    <property type="project" value="InterPro"/>
</dbReference>
<comment type="subcellular location">
    <subcellularLocation>
        <location evidence="1">Membrane</location>
        <topology evidence="1">Single-pass membrane protein</topology>
    </subcellularLocation>
</comment>
<dbReference type="InterPro" id="IPR026057">
    <property type="entry name" value="TBL_C"/>
</dbReference>
<dbReference type="InterPro" id="IPR029962">
    <property type="entry name" value="TBL"/>
</dbReference>
<keyword evidence="11" id="KW-1185">Reference proteome</keyword>
<dbReference type="PANTHER" id="PTHR32285:SF239">
    <property type="entry name" value="PROTEIN TRICHOME BIREFRINGENCE-LIKE 34"/>
    <property type="match status" value="1"/>
</dbReference>
<dbReference type="Gramene" id="OE9A112996T1">
    <property type="protein sequence ID" value="OE9A112996C1"/>
    <property type="gene ID" value="OE9A112996"/>
</dbReference>
<evidence type="ECO:0000313" key="10">
    <source>
        <dbReference type="EMBL" id="CAA2969894.1"/>
    </source>
</evidence>
<keyword evidence="5 7" id="KW-1133">Transmembrane helix</keyword>
<organism evidence="10 11">
    <name type="scientific">Olea europaea subsp. europaea</name>
    <dbReference type="NCBI Taxonomy" id="158383"/>
    <lineage>
        <taxon>Eukaryota</taxon>
        <taxon>Viridiplantae</taxon>
        <taxon>Streptophyta</taxon>
        <taxon>Embryophyta</taxon>
        <taxon>Tracheophyta</taxon>
        <taxon>Spermatophyta</taxon>
        <taxon>Magnoliopsida</taxon>
        <taxon>eudicotyledons</taxon>
        <taxon>Gunneridae</taxon>
        <taxon>Pentapetalae</taxon>
        <taxon>asterids</taxon>
        <taxon>lamiids</taxon>
        <taxon>Lamiales</taxon>
        <taxon>Oleaceae</taxon>
        <taxon>Oleeae</taxon>
        <taxon>Olea</taxon>
    </lineage>
</organism>
<evidence type="ECO:0000256" key="2">
    <source>
        <dbReference type="ARBA" id="ARBA00007727"/>
    </source>
</evidence>
<dbReference type="PANTHER" id="PTHR32285">
    <property type="entry name" value="PROTEIN TRICHOME BIREFRINGENCE-LIKE 9-RELATED"/>
    <property type="match status" value="1"/>
</dbReference>
<evidence type="ECO:0000256" key="3">
    <source>
        <dbReference type="ARBA" id="ARBA00022692"/>
    </source>
</evidence>
<protein>
    <submittedName>
        <fullName evidence="10">Trichome birefringence-like 34</fullName>
    </submittedName>
</protein>
<dbReference type="AlphaFoldDB" id="A0A8S0QUJ0"/>
<dbReference type="EMBL" id="CACTIH010001955">
    <property type="protein sequence ID" value="CAA2969894.1"/>
    <property type="molecule type" value="Genomic_DNA"/>
</dbReference>
<evidence type="ECO:0000256" key="7">
    <source>
        <dbReference type="SAM" id="Phobius"/>
    </source>
</evidence>
<proteinExistence type="inferred from homology"/>
<keyword evidence="4" id="KW-0735">Signal-anchor</keyword>
<keyword evidence="6 7" id="KW-0472">Membrane</keyword>
<comment type="similarity">
    <text evidence="2">Belongs to the PC-esterase family. TBL subfamily.</text>
</comment>
<dbReference type="GO" id="GO:0005794">
    <property type="term" value="C:Golgi apparatus"/>
    <property type="evidence" value="ECO:0007669"/>
    <property type="project" value="TreeGrafter"/>
</dbReference>
<evidence type="ECO:0000256" key="4">
    <source>
        <dbReference type="ARBA" id="ARBA00022968"/>
    </source>
</evidence>
<dbReference type="Pfam" id="PF13839">
    <property type="entry name" value="PC-Esterase"/>
    <property type="match status" value="1"/>
</dbReference>
<dbReference type="Proteomes" id="UP000594638">
    <property type="component" value="Unassembled WGS sequence"/>
</dbReference>
<name>A0A8S0QUJ0_OLEEU</name>
<evidence type="ECO:0000259" key="9">
    <source>
        <dbReference type="Pfam" id="PF14416"/>
    </source>
</evidence>
<dbReference type="Pfam" id="PF14416">
    <property type="entry name" value="PMR5N"/>
    <property type="match status" value="1"/>
</dbReference>
<reference evidence="10 11" key="1">
    <citation type="submission" date="2019-12" db="EMBL/GenBank/DDBJ databases">
        <authorList>
            <person name="Alioto T."/>
            <person name="Alioto T."/>
            <person name="Gomez Garrido J."/>
        </authorList>
    </citation>
    <scope>NUCLEOTIDE SEQUENCE [LARGE SCALE GENOMIC DNA]</scope>
</reference>
<evidence type="ECO:0000256" key="1">
    <source>
        <dbReference type="ARBA" id="ARBA00004167"/>
    </source>
</evidence>
<dbReference type="OrthoDB" id="2016263at2759"/>
<evidence type="ECO:0000256" key="5">
    <source>
        <dbReference type="ARBA" id="ARBA00022989"/>
    </source>
</evidence>
<keyword evidence="3 7" id="KW-0812">Transmembrane</keyword>
<comment type="caution">
    <text evidence="10">The sequence shown here is derived from an EMBL/GenBank/DDBJ whole genome shotgun (WGS) entry which is preliminary data.</text>
</comment>
<evidence type="ECO:0000313" key="11">
    <source>
        <dbReference type="Proteomes" id="UP000594638"/>
    </source>
</evidence>
<gene>
    <name evidence="10" type="ORF">OLEA9_A112996</name>
</gene>